<protein>
    <submittedName>
        <fullName evidence="5">C6 finger domain-containing protein</fullName>
    </submittedName>
</protein>
<feature type="domain" description="Zn(2)-C6 fungal-type" evidence="4">
    <location>
        <begin position="42"/>
        <end position="72"/>
    </location>
</feature>
<evidence type="ECO:0000256" key="3">
    <source>
        <dbReference type="SAM" id="MobiDB-lite"/>
    </source>
</evidence>
<dbReference type="PROSITE" id="PS50048">
    <property type="entry name" value="ZN2_CY6_FUNGAL_2"/>
    <property type="match status" value="1"/>
</dbReference>
<organism evidence="5 6">
    <name type="scientific">Cordyceps javanica</name>
    <dbReference type="NCBI Taxonomy" id="43265"/>
    <lineage>
        <taxon>Eukaryota</taxon>
        <taxon>Fungi</taxon>
        <taxon>Dikarya</taxon>
        <taxon>Ascomycota</taxon>
        <taxon>Pezizomycotina</taxon>
        <taxon>Sordariomycetes</taxon>
        <taxon>Hypocreomycetidae</taxon>
        <taxon>Hypocreales</taxon>
        <taxon>Cordycipitaceae</taxon>
        <taxon>Cordyceps</taxon>
    </lineage>
</organism>
<dbReference type="PROSITE" id="PS00463">
    <property type="entry name" value="ZN2_CY6_FUNGAL_1"/>
    <property type="match status" value="1"/>
</dbReference>
<dbReference type="PANTHER" id="PTHR37534:SF46">
    <property type="entry name" value="ZN(II)2CYS6 TRANSCRIPTION FACTOR (EUROFUNG)"/>
    <property type="match status" value="1"/>
</dbReference>
<dbReference type="Gene3D" id="4.10.240.10">
    <property type="entry name" value="Zn(2)-C6 fungal-type DNA-binding domain"/>
    <property type="match status" value="1"/>
</dbReference>
<gene>
    <name evidence="5" type="ORF">IF1G_00515</name>
</gene>
<dbReference type="InterPro" id="IPR021858">
    <property type="entry name" value="Fun_TF"/>
</dbReference>
<comment type="caution">
    <text evidence="5">The sequence shown here is derived from an EMBL/GenBank/DDBJ whole genome shotgun (WGS) entry which is preliminary data.</text>
</comment>
<dbReference type="CDD" id="cd00067">
    <property type="entry name" value="GAL4"/>
    <property type="match status" value="1"/>
</dbReference>
<dbReference type="Proteomes" id="UP000315783">
    <property type="component" value="Unassembled WGS sequence"/>
</dbReference>
<evidence type="ECO:0000313" key="6">
    <source>
        <dbReference type="Proteomes" id="UP000315783"/>
    </source>
</evidence>
<dbReference type="InterPro" id="IPR001138">
    <property type="entry name" value="Zn2Cys6_DnaBD"/>
</dbReference>
<keyword evidence="6" id="KW-1185">Reference proteome</keyword>
<evidence type="ECO:0000256" key="2">
    <source>
        <dbReference type="ARBA" id="ARBA00023242"/>
    </source>
</evidence>
<dbReference type="GO" id="GO:0005634">
    <property type="term" value="C:nucleus"/>
    <property type="evidence" value="ECO:0007669"/>
    <property type="project" value="UniProtKB-SubCell"/>
</dbReference>
<dbReference type="Pfam" id="PF00172">
    <property type="entry name" value="Zn_clus"/>
    <property type="match status" value="1"/>
</dbReference>
<accession>A0A545VFS3</accession>
<reference evidence="5 6" key="1">
    <citation type="journal article" date="2019" name="Appl. Microbiol. Biotechnol.">
        <title>Genome sequence of Isaria javanica and comparative genome analysis insights into family S53 peptidase evolution in fungal entomopathogens.</title>
        <authorList>
            <person name="Lin R."/>
            <person name="Zhang X."/>
            <person name="Xin B."/>
            <person name="Zou M."/>
            <person name="Gao Y."/>
            <person name="Qin F."/>
            <person name="Hu Q."/>
            <person name="Xie B."/>
            <person name="Cheng X."/>
        </authorList>
    </citation>
    <scope>NUCLEOTIDE SEQUENCE [LARGE SCALE GENOMIC DNA]</scope>
    <source>
        <strain evidence="5 6">IJ1G</strain>
    </source>
</reference>
<proteinExistence type="predicted"/>
<dbReference type="SMART" id="SM00066">
    <property type="entry name" value="GAL4"/>
    <property type="match status" value="1"/>
</dbReference>
<dbReference type="PANTHER" id="PTHR37534">
    <property type="entry name" value="TRANSCRIPTIONAL ACTIVATOR PROTEIN UGA3"/>
    <property type="match status" value="1"/>
</dbReference>
<feature type="compositionally biased region" description="Basic and acidic residues" evidence="3">
    <location>
        <begin position="1"/>
        <end position="23"/>
    </location>
</feature>
<keyword evidence="2" id="KW-0539">Nucleus</keyword>
<dbReference type="EMBL" id="SPUK01000001">
    <property type="protein sequence ID" value="TQW00584.1"/>
    <property type="molecule type" value="Genomic_DNA"/>
</dbReference>
<dbReference type="OrthoDB" id="5386330at2759"/>
<dbReference type="InterPro" id="IPR036864">
    <property type="entry name" value="Zn2-C6_fun-type_DNA-bd_sf"/>
</dbReference>
<evidence type="ECO:0000259" key="4">
    <source>
        <dbReference type="PROSITE" id="PS50048"/>
    </source>
</evidence>
<dbReference type="GO" id="GO:0008270">
    <property type="term" value="F:zinc ion binding"/>
    <property type="evidence" value="ECO:0007669"/>
    <property type="project" value="InterPro"/>
</dbReference>
<dbReference type="SUPFAM" id="SSF57701">
    <property type="entry name" value="Zn2/Cys6 DNA-binding domain"/>
    <property type="match status" value="1"/>
</dbReference>
<feature type="region of interest" description="Disordered" evidence="3">
    <location>
        <begin position="1"/>
        <end position="34"/>
    </location>
</feature>
<evidence type="ECO:0000256" key="1">
    <source>
        <dbReference type="ARBA" id="ARBA00004123"/>
    </source>
</evidence>
<dbReference type="GO" id="GO:0000981">
    <property type="term" value="F:DNA-binding transcription factor activity, RNA polymerase II-specific"/>
    <property type="evidence" value="ECO:0007669"/>
    <property type="project" value="InterPro"/>
</dbReference>
<feature type="region of interest" description="Disordered" evidence="3">
    <location>
        <begin position="75"/>
        <end position="98"/>
    </location>
</feature>
<comment type="subcellular location">
    <subcellularLocation>
        <location evidence="1">Nucleus</location>
    </subcellularLocation>
</comment>
<name>A0A545VFS3_9HYPO</name>
<dbReference type="Pfam" id="PF11951">
    <property type="entry name" value="Fungal_trans_2"/>
    <property type="match status" value="1"/>
</dbReference>
<sequence length="509" mass="56363">MAEQREKAASDARRPSSSDRKTDGNPAIATRRRRWAPRTRTGCTTCRAHHRKCDEGKPSCRHCITTRRPCRYPLEWQPPRGAEPGPGSGPVTEAEAETETTCTLSRAPLCQSEPPEWEYVEGARYYFCMMLPLLTQSRVADTPKKALLSPEQYDLSKMASRNNFLMTAICHRITTLCSHNRVPVRQGAWPGINHLWSKFYGRMAEAVAELNRLIQADRPPANTLRALASLLGAEMVVMESPWRAHLQGFLALIETHGGVAAIMESGSAPVRTLQFGSVIGILSNTTSPAGCQLLGFHKFKDKQVLQVYTAGFFNLLPCPSCLFLEIHRITRLRVAVTTASPAMIHGLVPIATGIAKRIAGFSPGAWKESYDIPAEPTASLLARIFKTATTMYGLLSLPPVLGHLFGPSHRMSRKQRCDLRNLLLEDMEEAHKSYPRLDSLSWVIAVLGVALHDGTANDRARLFKILDAIQQMPGVYSGPATLFDLLEAFWASGKSAWDDCFYKPSHTIA</sequence>
<evidence type="ECO:0000313" key="5">
    <source>
        <dbReference type="EMBL" id="TQW00584.1"/>
    </source>
</evidence>
<dbReference type="AlphaFoldDB" id="A0A545VFS3"/>